<keyword evidence="2" id="KW-1003">Cell membrane</keyword>
<dbReference type="Gene3D" id="1.10.3730.20">
    <property type="match status" value="1"/>
</dbReference>
<dbReference type="InterPro" id="IPR050638">
    <property type="entry name" value="AA-Vitamin_Transporters"/>
</dbReference>
<dbReference type="RefSeq" id="WP_091402796.1">
    <property type="nucleotide sequence ID" value="NZ_FMYV01000002.1"/>
</dbReference>
<evidence type="ECO:0000259" key="7">
    <source>
        <dbReference type="Pfam" id="PF00892"/>
    </source>
</evidence>
<feature type="transmembrane region" description="Helical" evidence="6">
    <location>
        <begin position="99"/>
        <end position="117"/>
    </location>
</feature>
<dbReference type="EMBL" id="FMYV01000002">
    <property type="protein sequence ID" value="SDC23647.1"/>
    <property type="molecule type" value="Genomic_DNA"/>
</dbReference>
<feature type="transmembrane region" description="Helical" evidence="6">
    <location>
        <begin position="181"/>
        <end position="201"/>
    </location>
</feature>
<feature type="transmembrane region" description="Helical" evidence="6">
    <location>
        <begin position="246"/>
        <end position="262"/>
    </location>
</feature>
<comment type="subcellular location">
    <subcellularLocation>
        <location evidence="1">Cell membrane</location>
        <topology evidence="1">Multi-pass membrane protein</topology>
    </subcellularLocation>
</comment>
<organism evidence="8 9">
    <name type="scientific">Geotoga petraea</name>
    <dbReference type="NCBI Taxonomy" id="28234"/>
    <lineage>
        <taxon>Bacteria</taxon>
        <taxon>Thermotogati</taxon>
        <taxon>Thermotogota</taxon>
        <taxon>Thermotogae</taxon>
        <taxon>Petrotogales</taxon>
        <taxon>Petrotogaceae</taxon>
        <taxon>Geotoga</taxon>
    </lineage>
</organism>
<protein>
    <submittedName>
        <fullName evidence="8">Permease of the drug/metabolite transporter (DMT) superfamily</fullName>
    </submittedName>
</protein>
<keyword evidence="9" id="KW-1185">Reference proteome</keyword>
<dbReference type="Proteomes" id="UP000199322">
    <property type="component" value="Unassembled WGS sequence"/>
</dbReference>
<evidence type="ECO:0000256" key="1">
    <source>
        <dbReference type="ARBA" id="ARBA00004651"/>
    </source>
</evidence>
<evidence type="ECO:0000256" key="4">
    <source>
        <dbReference type="ARBA" id="ARBA00022989"/>
    </source>
</evidence>
<name>A0A1G6JY41_9BACT</name>
<sequence>MEINKDRVKVISAGLGMSIIFGLSFLFTKNALDFVSPIEFLSFRFLVSSLSMIFLLILGVIKIAKKPYHKLIPLIIFQPGLYFIFENFGVKYIPVSESGIIISTIPIFVALLSHFVLKEKTLKIQYVFIFLSLLGVFLIMGVNSLKGNLLGDFLMFLAVICASLFNIQSRKLSVNFKPSEITFFMMISGAIIYNFIYIISFDFDYSNILIPEVIISAIYLGILSSTVTFFLINYMLSKVTAVESSIFANLTTVITVLAGFFFRGEQLYWYYIVGMILIISGVWGVNYYGAKHKRKIRNEEIKSNMNIR</sequence>
<evidence type="ECO:0000256" key="5">
    <source>
        <dbReference type="ARBA" id="ARBA00023136"/>
    </source>
</evidence>
<proteinExistence type="predicted"/>
<evidence type="ECO:0000313" key="8">
    <source>
        <dbReference type="EMBL" id="SDC23647.1"/>
    </source>
</evidence>
<feature type="transmembrane region" description="Helical" evidence="6">
    <location>
        <begin position="268"/>
        <end position="288"/>
    </location>
</feature>
<feature type="transmembrane region" description="Helical" evidence="6">
    <location>
        <begin position="71"/>
        <end position="93"/>
    </location>
</feature>
<dbReference type="Pfam" id="PF00892">
    <property type="entry name" value="EamA"/>
    <property type="match status" value="2"/>
</dbReference>
<feature type="transmembrane region" description="Helical" evidence="6">
    <location>
        <begin position="149"/>
        <end position="169"/>
    </location>
</feature>
<keyword evidence="3 6" id="KW-0812">Transmembrane</keyword>
<feature type="domain" description="EamA" evidence="7">
    <location>
        <begin position="150"/>
        <end position="286"/>
    </location>
</feature>
<evidence type="ECO:0000256" key="6">
    <source>
        <dbReference type="SAM" id="Phobius"/>
    </source>
</evidence>
<feature type="domain" description="EamA" evidence="7">
    <location>
        <begin position="11"/>
        <end position="140"/>
    </location>
</feature>
<feature type="transmembrane region" description="Helical" evidence="6">
    <location>
        <begin position="7"/>
        <end position="28"/>
    </location>
</feature>
<dbReference type="AlphaFoldDB" id="A0A1G6JY41"/>
<dbReference type="STRING" id="28234.SAMN04488588_0672"/>
<keyword evidence="4 6" id="KW-1133">Transmembrane helix</keyword>
<accession>A0A1G6JY41</accession>
<dbReference type="PANTHER" id="PTHR32322:SF18">
    <property type="entry name" value="S-ADENOSYLMETHIONINE_S-ADENOSYLHOMOCYSTEINE TRANSPORTER"/>
    <property type="match status" value="1"/>
</dbReference>
<feature type="transmembrane region" description="Helical" evidence="6">
    <location>
        <begin position="124"/>
        <end position="143"/>
    </location>
</feature>
<evidence type="ECO:0000313" key="9">
    <source>
        <dbReference type="Proteomes" id="UP000199322"/>
    </source>
</evidence>
<feature type="transmembrane region" description="Helical" evidence="6">
    <location>
        <begin position="40"/>
        <end position="64"/>
    </location>
</feature>
<keyword evidence="5 6" id="KW-0472">Membrane</keyword>
<evidence type="ECO:0000256" key="3">
    <source>
        <dbReference type="ARBA" id="ARBA00022692"/>
    </source>
</evidence>
<dbReference type="InterPro" id="IPR037185">
    <property type="entry name" value="EmrE-like"/>
</dbReference>
<gene>
    <name evidence="8" type="ORF">SAMN04488588_0672</name>
</gene>
<dbReference type="PANTHER" id="PTHR32322">
    <property type="entry name" value="INNER MEMBRANE TRANSPORTER"/>
    <property type="match status" value="1"/>
</dbReference>
<evidence type="ECO:0000256" key="2">
    <source>
        <dbReference type="ARBA" id="ARBA00022475"/>
    </source>
</evidence>
<feature type="transmembrane region" description="Helical" evidence="6">
    <location>
        <begin position="213"/>
        <end position="234"/>
    </location>
</feature>
<dbReference type="SUPFAM" id="SSF103481">
    <property type="entry name" value="Multidrug resistance efflux transporter EmrE"/>
    <property type="match status" value="2"/>
</dbReference>
<dbReference type="GO" id="GO:0005886">
    <property type="term" value="C:plasma membrane"/>
    <property type="evidence" value="ECO:0007669"/>
    <property type="project" value="UniProtKB-SubCell"/>
</dbReference>
<reference evidence="8 9" key="1">
    <citation type="submission" date="2016-10" db="EMBL/GenBank/DDBJ databases">
        <authorList>
            <person name="de Groot N.N."/>
        </authorList>
    </citation>
    <scope>NUCLEOTIDE SEQUENCE [LARGE SCALE GENOMIC DNA]</scope>
    <source>
        <strain evidence="8 9">WG14</strain>
    </source>
</reference>
<dbReference type="InterPro" id="IPR000620">
    <property type="entry name" value="EamA_dom"/>
</dbReference>